<feature type="domain" description="N-acetyltransferase" evidence="1">
    <location>
        <begin position="118"/>
        <end position="255"/>
    </location>
</feature>
<dbReference type="PROSITE" id="PS51186">
    <property type="entry name" value="GNAT"/>
    <property type="match status" value="1"/>
</dbReference>
<dbReference type="InterPro" id="IPR000182">
    <property type="entry name" value="GNAT_dom"/>
</dbReference>
<dbReference type="RefSeq" id="WP_067543336.1">
    <property type="nucleotide sequence ID" value="NZ_CP012836.1"/>
</dbReference>
<dbReference type="Proteomes" id="UP000073816">
    <property type="component" value="Chromosome"/>
</dbReference>
<dbReference type="InterPro" id="IPR016181">
    <property type="entry name" value="Acyl_CoA_acyltransferase"/>
</dbReference>
<dbReference type="PATRIC" id="fig|1727163.4.peg.523"/>
<evidence type="ECO:0000313" key="3">
    <source>
        <dbReference type="Proteomes" id="UP000073816"/>
    </source>
</evidence>
<reference evidence="3" key="1">
    <citation type="submission" date="2015-09" db="EMBL/GenBank/DDBJ databases">
        <title>Complete sequence of Algoriphagus sp. M8-2.</title>
        <authorList>
            <person name="Shintani M."/>
        </authorList>
    </citation>
    <scope>NUCLEOTIDE SEQUENCE [LARGE SCALE GENOMIC DNA]</scope>
    <source>
        <strain evidence="3">M8-2</strain>
    </source>
</reference>
<dbReference type="AlphaFoldDB" id="A0A142EJE7"/>
<sequence length="255" mass="29153">MNTLLQYDLLRLEAFRNNQSIRSTISISHTPALTLLKFTPIQYFNYCIGRIESPEMLDLIRGFYADTFQHQHQVLIDSQDLVSKEVLQKSGVYQNVKRISVMKIDPKSVKSAAVSPEIELVRVTEDRIQEFAWLYLSCFEAENRHAESVEENFLHKSRIPGISFFFVNFQGNPVGISGLYSDENVQILSVGAINRSHRNLGFHKASLAHRMKICQSGKPDLPIYSWAYEGSISHQNMIKQGMSLAQQLEVYEHVG</sequence>
<evidence type="ECO:0000313" key="2">
    <source>
        <dbReference type="EMBL" id="AMQ55252.1"/>
    </source>
</evidence>
<keyword evidence="3" id="KW-1185">Reference proteome</keyword>
<dbReference type="KEGG" id="alm:AO498_02500"/>
<reference evidence="2 3" key="2">
    <citation type="journal article" date="2016" name="Genome Announc.">
        <title>Complete Genome Sequence of Algoriphagus sp. Strain M8-2, Isolated from a Brackish Lake.</title>
        <authorList>
            <person name="Muraguchi Y."/>
            <person name="Kushimoto K."/>
            <person name="Ohtsubo Y."/>
            <person name="Suzuki T."/>
            <person name="Dohra H."/>
            <person name="Kimbara K."/>
            <person name="Shintani M."/>
        </authorList>
    </citation>
    <scope>NUCLEOTIDE SEQUENCE [LARGE SCALE GENOMIC DNA]</scope>
    <source>
        <strain evidence="2 3">M8-2</strain>
    </source>
</reference>
<dbReference type="STRING" id="1727163.AO498_02500"/>
<evidence type="ECO:0000259" key="1">
    <source>
        <dbReference type="PROSITE" id="PS51186"/>
    </source>
</evidence>
<dbReference type="GO" id="GO:0016747">
    <property type="term" value="F:acyltransferase activity, transferring groups other than amino-acyl groups"/>
    <property type="evidence" value="ECO:0007669"/>
    <property type="project" value="InterPro"/>
</dbReference>
<dbReference type="SUPFAM" id="SSF55729">
    <property type="entry name" value="Acyl-CoA N-acyltransferases (Nat)"/>
    <property type="match status" value="1"/>
</dbReference>
<dbReference type="EMBL" id="CP012836">
    <property type="protein sequence ID" value="AMQ55252.1"/>
    <property type="molecule type" value="Genomic_DNA"/>
</dbReference>
<dbReference type="Gene3D" id="3.40.630.30">
    <property type="match status" value="1"/>
</dbReference>
<organism evidence="2 3">
    <name type="scientific">Algoriphagus sanaruensis</name>
    <dbReference type="NCBI Taxonomy" id="1727163"/>
    <lineage>
        <taxon>Bacteria</taxon>
        <taxon>Pseudomonadati</taxon>
        <taxon>Bacteroidota</taxon>
        <taxon>Cytophagia</taxon>
        <taxon>Cytophagales</taxon>
        <taxon>Cyclobacteriaceae</taxon>
        <taxon>Algoriphagus</taxon>
    </lineage>
</organism>
<gene>
    <name evidence="2" type="ORF">AO498_02500</name>
</gene>
<name>A0A142EJE7_9BACT</name>
<proteinExistence type="predicted"/>
<dbReference type="OrthoDB" id="823796at2"/>
<accession>A0A142EJE7</accession>
<protein>
    <recommendedName>
        <fullName evidence="1">N-acetyltransferase domain-containing protein</fullName>
    </recommendedName>
</protein>